<dbReference type="SUPFAM" id="SSF53474">
    <property type="entry name" value="alpha/beta-Hydrolases"/>
    <property type="match status" value="1"/>
</dbReference>
<accession>A0ABV6SGP5</accession>
<organism evidence="4 5">
    <name type="scientific">Azorhizophilus paspali</name>
    <name type="common">Azotobacter paspali</name>
    <dbReference type="NCBI Taxonomy" id="69963"/>
    <lineage>
        <taxon>Bacteria</taxon>
        <taxon>Pseudomonadati</taxon>
        <taxon>Pseudomonadota</taxon>
        <taxon>Gammaproteobacteria</taxon>
        <taxon>Pseudomonadales</taxon>
        <taxon>Pseudomonadaceae</taxon>
        <taxon>Azorhizophilus</taxon>
    </lineage>
</organism>
<dbReference type="InterPro" id="IPR029058">
    <property type="entry name" value="AB_hydrolase_fold"/>
</dbReference>
<sequence>MNSLLPLCGPSEPRAGDIHLVMCPFAGGSASAFRSWRDLQPSGWRIWLAVYPGRDQRMNEACAASIDELADQVLMAIDVHKIAHQQLVVAGHSMGAQVAYEICVRLEQQGSAPLGLVLSGCHAPHLRGRRLISHREDGAFLEQLVAIGGSAEELLNEPGLWPVFMPMLRADFKATESYGLPQEVASARLIRTPTLLIYGSADQEAWRSEVEAWKAWLCETQGPAAISGDHFYATRRPRAFLEHIRRWFELGFARMPMCAY</sequence>
<keyword evidence="2" id="KW-0378">Hydrolase</keyword>
<dbReference type="Gene3D" id="3.40.50.1820">
    <property type="entry name" value="alpha/beta hydrolase"/>
    <property type="match status" value="1"/>
</dbReference>
<dbReference type="SMART" id="SM00824">
    <property type="entry name" value="PKS_TE"/>
    <property type="match status" value="1"/>
</dbReference>
<proteinExistence type="inferred from homology"/>
<evidence type="ECO:0000259" key="3">
    <source>
        <dbReference type="SMART" id="SM00824"/>
    </source>
</evidence>
<name>A0ABV6SGP5_AZOPA</name>
<comment type="similarity">
    <text evidence="1">Belongs to the thioesterase family.</text>
</comment>
<evidence type="ECO:0000256" key="1">
    <source>
        <dbReference type="ARBA" id="ARBA00007169"/>
    </source>
</evidence>
<feature type="domain" description="Thioesterase TesA-like" evidence="3">
    <location>
        <begin position="22"/>
        <end position="248"/>
    </location>
</feature>
<dbReference type="InterPro" id="IPR001031">
    <property type="entry name" value="Thioesterase"/>
</dbReference>
<evidence type="ECO:0000313" key="5">
    <source>
        <dbReference type="Proteomes" id="UP001589891"/>
    </source>
</evidence>
<protein>
    <submittedName>
        <fullName evidence="4">Thioesterase II family protein</fullName>
    </submittedName>
</protein>
<dbReference type="EMBL" id="JBHLSS010000003">
    <property type="protein sequence ID" value="MFC0708266.1"/>
    <property type="molecule type" value="Genomic_DNA"/>
</dbReference>
<evidence type="ECO:0000256" key="2">
    <source>
        <dbReference type="ARBA" id="ARBA00022801"/>
    </source>
</evidence>
<dbReference type="PANTHER" id="PTHR11487:SF0">
    <property type="entry name" value="S-ACYL FATTY ACID SYNTHASE THIOESTERASE, MEDIUM CHAIN"/>
    <property type="match status" value="1"/>
</dbReference>
<dbReference type="RefSeq" id="WP_376942065.1">
    <property type="nucleotide sequence ID" value="NZ_CP171449.1"/>
</dbReference>
<dbReference type="InterPro" id="IPR020802">
    <property type="entry name" value="TesA-like"/>
</dbReference>
<gene>
    <name evidence="4" type="ORF">ACFFGX_01155</name>
</gene>
<dbReference type="InterPro" id="IPR012223">
    <property type="entry name" value="TEII"/>
</dbReference>
<keyword evidence="5" id="KW-1185">Reference proteome</keyword>
<evidence type="ECO:0000313" key="4">
    <source>
        <dbReference type="EMBL" id="MFC0708266.1"/>
    </source>
</evidence>
<comment type="caution">
    <text evidence="4">The sequence shown here is derived from an EMBL/GenBank/DDBJ whole genome shotgun (WGS) entry which is preliminary data.</text>
</comment>
<dbReference type="PANTHER" id="PTHR11487">
    <property type="entry name" value="THIOESTERASE"/>
    <property type="match status" value="1"/>
</dbReference>
<dbReference type="Pfam" id="PF00975">
    <property type="entry name" value="Thioesterase"/>
    <property type="match status" value="1"/>
</dbReference>
<reference evidence="4 5" key="1">
    <citation type="submission" date="2024-09" db="EMBL/GenBank/DDBJ databases">
        <authorList>
            <person name="Sun Q."/>
            <person name="Mori K."/>
        </authorList>
    </citation>
    <scope>NUCLEOTIDE SEQUENCE [LARGE SCALE GENOMIC DNA]</scope>
    <source>
        <strain evidence="4 5">NCAIM B.01794</strain>
    </source>
</reference>
<dbReference type="Proteomes" id="UP001589891">
    <property type="component" value="Unassembled WGS sequence"/>
</dbReference>